<dbReference type="OrthoDB" id="1467886at2"/>
<protein>
    <submittedName>
        <fullName evidence="1">Uncharacterized protein</fullName>
    </submittedName>
</protein>
<keyword evidence="2" id="KW-1185">Reference proteome</keyword>
<proteinExistence type="predicted"/>
<evidence type="ECO:0000313" key="1">
    <source>
        <dbReference type="EMBL" id="PQJ80239.1"/>
    </source>
</evidence>
<dbReference type="AlphaFoldDB" id="A0A2S7WRL9"/>
<accession>A0A2S7WRL9</accession>
<evidence type="ECO:0000313" key="2">
    <source>
        <dbReference type="Proteomes" id="UP000238882"/>
    </source>
</evidence>
<organism evidence="1 2">
    <name type="scientific">Polaribacter porphyrae</name>
    <dbReference type="NCBI Taxonomy" id="1137780"/>
    <lineage>
        <taxon>Bacteria</taxon>
        <taxon>Pseudomonadati</taxon>
        <taxon>Bacteroidota</taxon>
        <taxon>Flavobacteriia</taxon>
        <taxon>Flavobacteriales</taxon>
        <taxon>Flavobacteriaceae</taxon>
    </lineage>
</organism>
<name>A0A2S7WRL9_9FLAO</name>
<dbReference type="Proteomes" id="UP000238882">
    <property type="component" value="Unassembled WGS sequence"/>
</dbReference>
<comment type="caution">
    <text evidence="1">The sequence shown here is derived from an EMBL/GenBank/DDBJ whole genome shotgun (WGS) entry which is preliminary data.</text>
</comment>
<sequence length="95" mass="11306">MEITIQELQIIFQKIIEKLEGSENYSIKVKTDIYKLISTDNWDDFNQTNFDTHSLIDDIRELKKLVKDKNRPTTYVDFDRLSSLLREISQIKNPI</sequence>
<dbReference type="RefSeq" id="WP_105016834.1">
    <property type="nucleotide sequence ID" value="NZ_MSCN01000001.1"/>
</dbReference>
<reference evidence="1 2" key="1">
    <citation type="submission" date="2016-12" db="EMBL/GenBank/DDBJ databases">
        <title>Trade-off between light-utilization and light-protection in marine flavobacteria.</title>
        <authorList>
            <person name="Kumagai Y."/>
            <person name="Yoshizawa S."/>
            <person name="Kogure K."/>
            <person name="Iwasaki W."/>
        </authorList>
    </citation>
    <scope>NUCLEOTIDE SEQUENCE [LARGE SCALE GENOMIC DNA]</scope>
    <source>
        <strain evidence="1 2">NBRC 108759</strain>
    </source>
</reference>
<dbReference type="EMBL" id="MSCN01000001">
    <property type="protein sequence ID" value="PQJ80239.1"/>
    <property type="molecule type" value="Genomic_DNA"/>
</dbReference>
<gene>
    <name evidence="1" type="ORF">BTO18_14100</name>
</gene>